<accession>K3YNI4</accession>
<proteinExistence type="predicted"/>
<protein>
    <submittedName>
        <fullName evidence="1">Uncharacterized protein</fullName>
    </submittedName>
</protein>
<dbReference type="InParanoid" id="K3YNI4"/>
<dbReference type="Gramene" id="KQL01428">
    <property type="protein sequence ID" value="KQL01428"/>
    <property type="gene ID" value="SETIT_015826mg"/>
</dbReference>
<organism evidence="1 2">
    <name type="scientific">Setaria italica</name>
    <name type="common">Foxtail millet</name>
    <name type="synonym">Panicum italicum</name>
    <dbReference type="NCBI Taxonomy" id="4555"/>
    <lineage>
        <taxon>Eukaryota</taxon>
        <taxon>Viridiplantae</taxon>
        <taxon>Streptophyta</taxon>
        <taxon>Embryophyta</taxon>
        <taxon>Tracheophyta</taxon>
        <taxon>Spermatophyta</taxon>
        <taxon>Magnoliopsida</taxon>
        <taxon>Liliopsida</taxon>
        <taxon>Poales</taxon>
        <taxon>Poaceae</taxon>
        <taxon>PACMAD clade</taxon>
        <taxon>Panicoideae</taxon>
        <taxon>Panicodae</taxon>
        <taxon>Paniceae</taxon>
        <taxon>Cenchrinae</taxon>
        <taxon>Setaria</taxon>
    </lineage>
</organism>
<evidence type="ECO:0000313" key="2">
    <source>
        <dbReference type="Proteomes" id="UP000004995"/>
    </source>
</evidence>
<keyword evidence="2" id="KW-1185">Reference proteome</keyword>
<reference evidence="1" key="2">
    <citation type="submission" date="2018-08" db="UniProtKB">
        <authorList>
            <consortium name="EnsemblPlants"/>
        </authorList>
    </citation>
    <scope>IDENTIFICATION</scope>
    <source>
        <strain evidence="1">Yugu1</strain>
    </source>
</reference>
<dbReference type="EnsemblPlants" id="KQL01428">
    <property type="protein sequence ID" value="KQL01428"/>
    <property type="gene ID" value="SETIT_015826mg"/>
</dbReference>
<dbReference type="EMBL" id="AGNK02003737">
    <property type="status" value="NOT_ANNOTATED_CDS"/>
    <property type="molecule type" value="Genomic_DNA"/>
</dbReference>
<dbReference type="Proteomes" id="UP000004995">
    <property type="component" value="Unassembled WGS sequence"/>
</dbReference>
<sequence>MKIYCGGFPHSFRSKKNDHQPMKVMNYQIMIHV</sequence>
<name>K3YNI4_SETIT</name>
<dbReference type="AlphaFoldDB" id="K3YNI4"/>
<reference evidence="2" key="1">
    <citation type="journal article" date="2012" name="Nat. Biotechnol.">
        <title>Reference genome sequence of the model plant Setaria.</title>
        <authorList>
            <person name="Bennetzen J.L."/>
            <person name="Schmutz J."/>
            <person name="Wang H."/>
            <person name="Percifield R."/>
            <person name="Hawkins J."/>
            <person name="Pontaroli A.C."/>
            <person name="Estep M."/>
            <person name="Feng L."/>
            <person name="Vaughn J.N."/>
            <person name="Grimwood J."/>
            <person name="Jenkins J."/>
            <person name="Barry K."/>
            <person name="Lindquist E."/>
            <person name="Hellsten U."/>
            <person name="Deshpande S."/>
            <person name="Wang X."/>
            <person name="Wu X."/>
            <person name="Mitros T."/>
            <person name="Triplett J."/>
            <person name="Yang X."/>
            <person name="Ye C.Y."/>
            <person name="Mauro-Herrera M."/>
            <person name="Wang L."/>
            <person name="Li P."/>
            <person name="Sharma M."/>
            <person name="Sharma R."/>
            <person name="Ronald P.C."/>
            <person name="Panaud O."/>
            <person name="Kellogg E.A."/>
            <person name="Brutnell T.P."/>
            <person name="Doust A.N."/>
            <person name="Tuskan G.A."/>
            <person name="Rokhsar D."/>
            <person name="Devos K.M."/>
        </authorList>
    </citation>
    <scope>NUCLEOTIDE SEQUENCE [LARGE SCALE GENOMIC DNA]</scope>
    <source>
        <strain evidence="2">cv. Yugu1</strain>
    </source>
</reference>
<dbReference type="HOGENOM" id="CLU_3385651_0_0_1"/>
<evidence type="ECO:0000313" key="1">
    <source>
        <dbReference type="EnsemblPlants" id="KQL01428"/>
    </source>
</evidence>